<reference evidence="3 4" key="1">
    <citation type="submission" date="2019-12" db="EMBL/GenBank/DDBJ databases">
        <title>Roseobacter cerasinus sp. nov., isolated from seawater around aquaculture.</title>
        <authorList>
            <person name="Muramatsu S."/>
            <person name="Takabe Y."/>
            <person name="Mori K."/>
            <person name="Takaichi S."/>
            <person name="Hanada S."/>
        </authorList>
    </citation>
    <scope>NUCLEOTIDE SEQUENCE [LARGE SCALE GENOMIC DNA]</scope>
    <source>
        <strain evidence="3 4">AI77</strain>
    </source>
</reference>
<keyword evidence="1" id="KW-0812">Transmembrane</keyword>
<keyword evidence="4" id="KW-1185">Reference proteome</keyword>
<keyword evidence="1" id="KW-1133">Transmembrane helix</keyword>
<name>A0A640VS32_9RHOB</name>
<organism evidence="3 4">
    <name type="scientific">Roseobacter cerasinus</name>
    <dbReference type="NCBI Taxonomy" id="2602289"/>
    <lineage>
        <taxon>Bacteria</taxon>
        <taxon>Pseudomonadati</taxon>
        <taxon>Pseudomonadota</taxon>
        <taxon>Alphaproteobacteria</taxon>
        <taxon>Rhodobacterales</taxon>
        <taxon>Roseobacteraceae</taxon>
        <taxon>Roseobacter</taxon>
    </lineage>
</organism>
<evidence type="ECO:0000256" key="1">
    <source>
        <dbReference type="SAM" id="Phobius"/>
    </source>
</evidence>
<dbReference type="EMBL" id="BLIV01000005">
    <property type="protein sequence ID" value="GFE51013.1"/>
    <property type="molecule type" value="Genomic_DNA"/>
</dbReference>
<gene>
    <name evidence="3" type="ORF">So717_27660</name>
</gene>
<feature type="transmembrane region" description="Helical" evidence="1">
    <location>
        <begin position="38"/>
        <end position="58"/>
    </location>
</feature>
<evidence type="ECO:0000313" key="4">
    <source>
        <dbReference type="Proteomes" id="UP000436522"/>
    </source>
</evidence>
<dbReference type="InterPro" id="IPR009936">
    <property type="entry name" value="DUF1468"/>
</dbReference>
<protein>
    <recommendedName>
        <fullName evidence="2">DUF1468 domain-containing protein</fullName>
    </recommendedName>
</protein>
<comment type="caution">
    <text evidence="3">The sequence shown here is derived from an EMBL/GenBank/DDBJ whole genome shotgun (WGS) entry which is preliminary data.</text>
</comment>
<accession>A0A640VS32</accession>
<sequence>MASDRIFGLVCLITAVAYIAAATQIQTNLFSGEFLPKLFPLMIGGVAALCSLTIMFRPDPDPNWPVARTWGAMAIAVLVLCVYAVMITPLGFILPTAIAAGILSYQISPNVKPAIAAGVGLSLGLFVLFKFALGLGNIVAYKVPTAAKLWDAFAILIPFVGGH</sequence>
<feature type="domain" description="DUF1468" evidence="2">
    <location>
        <begin position="6"/>
        <end position="135"/>
    </location>
</feature>
<dbReference type="Pfam" id="PF07331">
    <property type="entry name" value="TctB"/>
    <property type="match status" value="1"/>
</dbReference>
<dbReference type="RefSeq" id="WP_159978323.1">
    <property type="nucleotide sequence ID" value="NZ_BLIV01000005.1"/>
</dbReference>
<keyword evidence="1" id="KW-0472">Membrane</keyword>
<proteinExistence type="predicted"/>
<evidence type="ECO:0000313" key="3">
    <source>
        <dbReference type="EMBL" id="GFE51013.1"/>
    </source>
</evidence>
<dbReference type="OrthoDB" id="5519430at2"/>
<dbReference type="Proteomes" id="UP000436522">
    <property type="component" value="Unassembled WGS sequence"/>
</dbReference>
<feature type="transmembrane region" description="Helical" evidence="1">
    <location>
        <begin position="70"/>
        <end position="94"/>
    </location>
</feature>
<evidence type="ECO:0000259" key="2">
    <source>
        <dbReference type="Pfam" id="PF07331"/>
    </source>
</evidence>
<dbReference type="AlphaFoldDB" id="A0A640VS32"/>
<feature type="transmembrane region" description="Helical" evidence="1">
    <location>
        <begin position="114"/>
        <end position="133"/>
    </location>
</feature>